<dbReference type="GO" id="GO:0003723">
    <property type="term" value="F:RNA binding"/>
    <property type="evidence" value="ECO:0007669"/>
    <property type="project" value="UniProtKB-KW"/>
</dbReference>
<name>A0A0H2S4C3_9AGAM</name>
<evidence type="ECO:0000256" key="1">
    <source>
        <dbReference type="RuleBase" id="RU363098"/>
    </source>
</evidence>
<accession>A0A0H2S4C3</accession>
<dbReference type="EC" id="2.7.7.48" evidence="1"/>
<evidence type="ECO:0000313" key="5">
    <source>
        <dbReference type="Proteomes" id="UP000053477"/>
    </source>
</evidence>
<proteinExistence type="inferred from homology"/>
<feature type="region of interest" description="Disordered" evidence="2">
    <location>
        <begin position="1"/>
        <end position="37"/>
    </location>
</feature>
<evidence type="ECO:0000259" key="3">
    <source>
        <dbReference type="Pfam" id="PF05183"/>
    </source>
</evidence>
<keyword evidence="1" id="KW-0694">RNA-binding</keyword>
<dbReference type="STRING" id="27342.A0A0H2S4C3"/>
<dbReference type="InterPro" id="IPR007855">
    <property type="entry name" value="RDRP"/>
</dbReference>
<gene>
    <name evidence="4" type="ORF">SCHPADRAFT_993271</name>
</gene>
<keyword evidence="1" id="KW-0548">Nucleotidyltransferase</keyword>
<comment type="catalytic activity">
    <reaction evidence="1">
        <text>RNA(n) + a ribonucleoside 5'-triphosphate = RNA(n+1) + diphosphate</text>
        <dbReference type="Rhea" id="RHEA:21248"/>
        <dbReference type="Rhea" id="RHEA-COMP:14527"/>
        <dbReference type="Rhea" id="RHEA-COMP:17342"/>
        <dbReference type="ChEBI" id="CHEBI:33019"/>
        <dbReference type="ChEBI" id="CHEBI:61557"/>
        <dbReference type="ChEBI" id="CHEBI:140395"/>
        <dbReference type="EC" id="2.7.7.48"/>
    </reaction>
</comment>
<feature type="region of interest" description="Disordered" evidence="2">
    <location>
        <begin position="1090"/>
        <end position="1125"/>
    </location>
</feature>
<comment type="similarity">
    <text evidence="1">Belongs to the RdRP family.</text>
</comment>
<evidence type="ECO:0000313" key="4">
    <source>
        <dbReference type="EMBL" id="KLO18824.1"/>
    </source>
</evidence>
<dbReference type="EMBL" id="KQ085891">
    <property type="protein sequence ID" value="KLO18824.1"/>
    <property type="molecule type" value="Genomic_DNA"/>
</dbReference>
<feature type="domain" description="RDRP core" evidence="3">
    <location>
        <begin position="343"/>
        <end position="995"/>
    </location>
</feature>
<dbReference type="InParanoid" id="A0A0H2S4C3"/>
<reference evidence="4 5" key="1">
    <citation type="submission" date="2015-04" db="EMBL/GenBank/DDBJ databases">
        <title>Complete genome sequence of Schizopora paradoxa KUC8140, a cosmopolitan wood degrader in East Asia.</title>
        <authorList>
            <consortium name="DOE Joint Genome Institute"/>
            <person name="Min B."/>
            <person name="Park H."/>
            <person name="Jang Y."/>
            <person name="Kim J.-J."/>
            <person name="Kim K.H."/>
            <person name="Pangilinan J."/>
            <person name="Lipzen A."/>
            <person name="Riley R."/>
            <person name="Grigoriev I.V."/>
            <person name="Spatafora J.W."/>
            <person name="Choi I.-G."/>
        </authorList>
    </citation>
    <scope>NUCLEOTIDE SEQUENCE [LARGE SCALE GENOMIC DNA]</scope>
    <source>
        <strain evidence="4 5">KUC8140</strain>
    </source>
</reference>
<dbReference type="GO" id="GO:0003968">
    <property type="term" value="F:RNA-directed RNA polymerase activity"/>
    <property type="evidence" value="ECO:0007669"/>
    <property type="project" value="UniProtKB-KW"/>
</dbReference>
<evidence type="ECO:0000256" key="2">
    <source>
        <dbReference type="SAM" id="MobiDB-lite"/>
    </source>
</evidence>
<protein>
    <recommendedName>
        <fullName evidence="1">RNA-dependent RNA polymerase</fullName>
        <ecNumber evidence="1">2.7.7.48</ecNumber>
    </recommendedName>
</protein>
<keyword evidence="1" id="KW-0808">Transferase</keyword>
<dbReference type="Pfam" id="PF05183">
    <property type="entry name" value="RdRP"/>
    <property type="match status" value="1"/>
</dbReference>
<dbReference type="AlphaFoldDB" id="A0A0H2S4C3"/>
<dbReference type="Proteomes" id="UP000053477">
    <property type="component" value="Unassembled WGS sequence"/>
</dbReference>
<dbReference type="PANTHER" id="PTHR23079:SF14">
    <property type="entry name" value="RNA-DEPENDENT RNA POLYMERASE"/>
    <property type="match status" value="1"/>
</dbReference>
<organism evidence="4 5">
    <name type="scientific">Schizopora paradoxa</name>
    <dbReference type="NCBI Taxonomy" id="27342"/>
    <lineage>
        <taxon>Eukaryota</taxon>
        <taxon>Fungi</taxon>
        <taxon>Dikarya</taxon>
        <taxon>Basidiomycota</taxon>
        <taxon>Agaricomycotina</taxon>
        <taxon>Agaricomycetes</taxon>
        <taxon>Hymenochaetales</taxon>
        <taxon>Schizoporaceae</taxon>
        <taxon>Schizopora</taxon>
    </lineage>
</organism>
<feature type="compositionally biased region" description="Polar residues" evidence="2">
    <location>
        <begin position="1095"/>
        <end position="1104"/>
    </location>
</feature>
<dbReference type="InterPro" id="IPR057596">
    <property type="entry name" value="RDRP_core"/>
</dbReference>
<dbReference type="GO" id="GO:0030422">
    <property type="term" value="P:siRNA processing"/>
    <property type="evidence" value="ECO:0007669"/>
    <property type="project" value="TreeGrafter"/>
</dbReference>
<dbReference type="PANTHER" id="PTHR23079">
    <property type="entry name" value="RNA-DEPENDENT RNA POLYMERASE"/>
    <property type="match status" value="1"/>
</dbReference>
<keyword evidence="1" id="KW-0696">RNA-directed RNA polymerase</keyword>
<dbReference type="OrthoDB" id="10055769at2759"/>
<sequence>MAIGNEESPTRRSGRRDSSRRGARNIFRTGPSPGQEVIDVDADEETMDVLEVAALIGRGGRSTPEPLARSQSSSSQIYWDQTSHLIPAFESLLDATQPVVTDPPKSISTLASLRSEGSTATTIFTRTNSSTSEGSASSASVLGKRSASDVFGPLELAKDGLLSRNARLRPDPENPFESCNDAGASAIKPIKKGPDCNTPVFIAHSGHYVDIFKSRELCTGVQWELARLVSNGRLRSYDNLEVSVLDTLKGSNAEAAPRVEQAVLKTAFPHLFTDKNSQFAKAFAKESAHKFPWKELDEEEAWLRQSEYNGLGCDAAVMSNGKEYYGGKVHFIAKLKGEKGNYTLCLEGAELGPSCRFYRRFGSAAFIKVSTPKKLAYSRDHGLMDFMLRPFVLNGRVFRAFYHKENNVHLKKTNERVVDNRVVPPENESDLVDGQGSLEDFLNWHNPPGENLDKTMVKYTARTALGLSNSVPAVVVPAGKMYDLDDISSKEYTGHGKLPSELDMTDGCGFINAHALRIIQQKLDLETLPTAVQVRFCGGKGLLCLDKDGKYNVENQHEPSVGLRPSQVKINHQKDLIELDRTLRTVEVLRTSRMTYPARLSAEIIINLSENGVDDDVFKALMRLGLEEISSGLTCWDSDLPNAMCHLWTNVARSGGVITARLARLAAGESRARGYGDREDEDSDEEDEDDIDQAAFQKSTAWWADPISGCPSSLEETVLVLIDSGFKPHTCPVLAEKLKQVLKVALEKYVYRFKMIVPMSCEALVIPDPIGVLGEGEVHIKRSHPMIGPDCFETEIVLGDVLVTRHPCKVPSDVQKVKAVQHPALTQYVDVIIFSVCGKQSLASMLGGGDYDGDRVYAIWQPEIVSKFQNADIKFASTPPEVLCAFEKNSESVEDFLERAPSESPRHIQERQKYLLSGLAGQSLVGQYSLLHDKSVYALGYSDPLTIYAAYMFCNVLDGSKTGLRVKKDVLKADMNKLFGLPPEWRTTAEAKGQEQQPSRDNKVAVKRSKGHKRFIMDIIMEEGKKAMNHHLKLYDSKVDGCWKVEDEALTKPWLNAVKWVNQLKQWGDDIHLAALSELEEIRKHVEKVRKSHRSQVAPSSPSKKLSENSPSKKKSASADSSTSFTNKKIEARQDILRALSKEFAEGPKSLQLIVDGVMDVRQIKASYAYIHDREESKKNFTRFPWDCAMGALGEIKAKEEGLTKTETMDMYENKTMHSSFRLPKVFKFDTKTI</sequence>
<keyword evidence="5" id="KW-1185">Reference proteome</keyword>
<dbReference type="GO" id="GO:0031380">
    <property type="term" value="C:nuclear RNA-directed RNA polymerase complex"/>
    <property type="evidence" value="ECO:0007669"/>
    <property type="project" value="TreeGrafter"/>
</dbReference>